<proteinExistence type="predicted"/>
<protein>
    <recommendedName>
        <fullName evidence="3">Solute-binding protein family 3/N-terminal domain-containing protein</fullName>
    </recommendedName>
</protein>
<name>A0ABX4R5S5_9PROT</name>
<dbReference type="SUPFAM" id="SSF53850">
    <property type="entry name" value="Periplasmic binding protein-like II"/>
    <property type="match status" value="1"/>
</dbReference>
<dbReference type="EMBL" id="PGTS01000007">
    <property type="protein sequence ID" value="PKR47924.1"/>
    <property type="molecule type" value="Genomic_DNA"/>
</dbReference>
<comment type="caution">
    <text evidence="1">The sequence shown here is derived from an EMBL/GenBank/DDBJ whole genome shotgun (WGS) entry which is preliminary data.</text>
</comment>
<evidence type="ECO:0008006" key="3">
    <source>
        <dbReference type="Google" id="ProtNLM"/>
    </source>
</evidence>
<gene>
    <name evidence="1" type="ORF">CU041_17850</name>
</gene>
<evidence type="ECO:0000313" key="1">
    <source>
        <dbReference type="EMBL" id="PKR47924.1"/>
    </source>
</evidence>
<dbReference type="Gene3D" id="3.40.190.10">
    <property type="entry name" value="Periplasmic binding protein-like II"/>
    <property type="match status" value="2"/>
</dbReference>
<keyword evidence="2" id="KW-1185">Reference proteome</keyword>
<sequence length="302" mass="34217">MLFMFSGLRNGVLKFCKWLIVPALGLFVIGIAISKPSQAETFRIALVGDPKSGPFSYQYKLLELALDHAGGDHQVEYIAFDGATAKRIMQQMEDGQIDVMFAGYRPEFEQDFSQVYVPLTRGILGHRVFVTRPDMAQALNEVETLDDLKGHCIGSGADWLDTRILETNGFCVEKATYENLWRMLDHGRFDLLNRGAHEVHAEIGLALDAGMDLVVDQNILLIYPLDFFFYVRADDRARHAIITEGLQAAYENGAFMRNFYSDPGIARSLRLIRDSKRKVFRIPNPYMSSQTHAVANSYWEGY</sequence>
<accession>A0ABX4R5S5</accession>
<dbReference type="Proteomes" id="UP000233365">
    <property type="component" value="Unassembled WGS sequence"/>
</dbReference>
<reference evidence="1 2" key="1">
    <citation type="submission" date="2017-11" db="EMBL/GenBank/DDBJ databases">
        <title>Biodiversity and function of Thalassospira species in the particle-attached aromatic-hydrocarbon-degrading consortia from the surface seawater of the China South Sea.</title>
        <authorList>
            <person name="Dong C."/>
            <person name="Liu R."/>
            <person name="Shao Z."/>
        </authorList>
    </citation>
    <scope>NUCLEOTIDE SEQUENCE [LARGE SCALE GENOMIC DNA]</scope>
    <source>
        <strain evidence="1 2">139Z-12</strain>
    </source>
</reference>
<evidence type="ECO:0000313" key="2">
    <source>
        <dbReference type="Proteomes" id="UP000233365"/>
    </source>
</evidence>
<organism evidence="1 2">
    <name type="scientific">Thalassospira povalilytica</name>
    <dbReference type="NCBI Taxonomy" id="732237"/>
    <lineage>
        <taxon>Bacteria</taxon>
        <taxon>Pseudomonadati</taxon>
        <taxon>Pseudomonadota</taxon>
        <taxon>Alphaproteobacteria</taxon>
        <taxon>Rhodospirillales</taxon>
        <taxon>Thalassospiraceae</taxon>
        <taxon>Thalassospira</taxon>
    </lineage>
</organism>